<dbReference type="AlphaFoldDB" id="A0AAN9S189"/>
<comment type="caution">
    <text evidence="2">The sequence shown here is derived from an EMBL/GenBank/DDBJ whole genome shotgun (WGS) entry which is preliminary data.</text>
</comment>
<proteinExistence type="predicted"/>
<gene>
    <name evidence="2" type="ORF">VNO78_28226</name>
</gene>
<feature type="chain" id="PRO_5042966292" description="Bifunctional inhibitor/plant lipid transfer protein/seed storage helical domain-containing protein" evidence="1">
    <location>
        <begin position="19"/>
        <end position="172"/>
    </location>
</feature>
<organism evidence="2 3">
    <name type="scientific">Psophocarpus tetragonolobus</name>
    <name type="common">Winged bean</name>
    <name type="synonym">Dolichos tetragonolobus</name>
    <dbReference type="NCBI Taxonomy" id="3891"/>
    <lineage>
        <taxon>Eukaryota</taxon>
        <taxon>Viridiplantae</taxon>
        <taxon>Streptophyta</taxon>
        <taxon>Embryophyta</taxon>
        <taxon>Tracheophyta</taxon>
        <taxon>Spermatophyta</taxon>
        <taxon>Magnoliopsida</taxon>
        <taxon>eudicotyledons</taxon>
        <taxon>Gunneridae</taxon>
        <taxon>Pentapetalae</taxon>
        <taxon>rosids</taxon>
        <taxon>fabids</taxon>
        <taxon>Fabales</taxon>
        <taxon>Fabaceae</taxon>
        <taxon>Papilionoideae</taxon>
        <taxon>50 kb inversion clade</taxon>
        <taxon>NPAAA clade</taxon>
        <taxon>indigoferoid/millettioid clade</taxon>
        <taxon>Phaseoleae</taxon>
        <taxon>Psophocarpus</taxon>
    </lineage>
</organism>
<keyword evidence="3" id="KW-1185">Reference proteome</keyword>
<dbReference type="EMBL" id="JAYMYS010000007">
    <property type="protein sequence ID" value="KAK7387424.1"/>
    <property type="molecule type" value="Genomic_DNA"/>
</dbReference>
<dbReference type="Proteomes" id="UP001386955">
    <property type="component" value="Unassembled WGS sequence"/>
</dbReference>
<evidence type="ECO:0008006" key="4">
    <source>
        <dbReference type="Google" id="ProtNLM"/>
    </source>
</evidence>
<name>A0AAN9S189_PSOTE</name>
<evidence type="ECO:0000313" key="2">
    <source>
        <dbReference type="EMBL" id="KAK7387424.1"/>
    </source>
</evidence>
<evidence type="ECO:0000256" key="1">
    <source>
        <dbReference type="SAM" id="SignalP"/>
    </source>
</evidence>
<sequence length="172" mass="19362">MRKLVGLVVVLLVSVGIAELDHGVGYPEAGNEKQGPCGKFSTLRTLTHKLRHCEKAARDVNAPVSSQCCNDLLKVSIPCLYAVFSSDTFKKVHCLDSSQTKPEPFIRILKYHTTLRHSFPIAKRRLPFELESKNVKETIVAQCSLSVIHVILLRLYLKLIAHYELVFSPYVM</sequence>
<reference evidence="2 3" key="1">
    <citation type="submission" date="2024-01" db="EMBL/GenBank/DDBJ databases">
        <title>The genomes of 5 underutilized Papilionoideae crops provide insights into root nodulation and disease resistanc.</title>
        <authorList>
            <person name="Jiang F."/>
        </authorList>
    </citation>
    <scope>NUCLEOTIDE SEQUENCE [LARGE SCALE GENOMIC DNA]</scope>
    <source>
        <strain evidence="2">DUOXIRENSHENG_FW03</strain>
        <tissue evidence="2">Leaves</tissue>
    </source>
</reference>
<protein>
    <recommendedName>
        <fullName evidence="4">Bifunctional inhibitor/plant lipid transfer protein/seed storage helical domain-containing protein</fullName>
    </recommendedName>
</protein>
<feature type="signal peptide" evidence="1">
    <location>
        <begin position="1"/>
        <end position="18"/>
    </location>
</feature>
<accession>A0AAN9S189</accession>
<keyword evidence="1" id="KW-0732">Signal</keyword>
<evidence type="ECO:0000313" key="3">
    <source>
        <dbReference type="Proteomes" id="UP001386955"/>
    </source>
</evidence>